<keyword evidence="4" id="KW-0143">Chaperone</keyword>
<keyword evidence="1 4" id="KW-0963">Cytoplasm</keyword>
<evidence type="ECO:0000256" key="1">
    <source>
        <dbReference type="ARBA" id="ARBA00022490"/>
    </source>
</evidence>
<evidence type="ECO:0000256" key="4">
    <source>
        <dbReference type="HAMAP-Rule" id="MF_01185"/>
    </source>
</evidence>
<dbReference type="Gene3D" id="2.30.290.10">
    <property type="entry name" value="BH3618-like"/>
    <property type="match status" value="1"/>
</dbReference>
<dbReference type="Pfam" id="PF02623">
    <property type="entry name" value="FliW"/>
    <property type="match status" value="1"/>
</dbReference>
<dbReference type="EMBL" id="JAHZIJ010000005">
    <property type="protein sequence ID" value="MBW7474992.1"/>
    <property type="molecule type" value="Genomic_DNA"/>
</dbReference>
<evidence type="ECO:0000256" key="3">
    <source>
        <dbReference type="ARBA" id="ARBA00022845"/>
    </source>
</evidence>
<protein>
    <recommendedName>
        <fullName evidence="4">Flagellar assembly factor FliW</fullName>
    </recommendedName>
</protein>
<reference evidence="5 6" key="1">
    <citation type="submission" date="2021-07" db="EMBL/GenBank/DDBJ databases">
        <title>Paenibacillus radiodurans sp. nov., isolated from the southeastern edge of Tengger Desert.</title>
        <authorList>
            <person name="Zhang G."/>
        </authorList>
    </citation>
    <scope>NUCLEOTIDE SEQUENCE [LARGE SCALE GENOMIC DNA]</scope>
    <source>
        <strain evidence="5 6">DT7-4</strain>
    </source>
</reference>
<keyword evidence="2 4" id="KW-1005">Bacterial flagellum biogenesis</keyword>
<dbReference type="SUPFAM" id="SSF141457">
    <property type="entry name" value="BH3618-like"/>
    <property type="match status" value="1"/>
</dbReference>
<dbReference type="HAMAP" id="MF_01185">
    <property type="entry name" value="FliW"/>
    <property type="match status" value="1"/>
</dbReference>
<comment type="caution">
    <text evidence="5">The sequence shown here is derived from an EMBL/GenBank/DDBJ whole genome shotgun (WGS) entry which is preliminary data.</text>
</comment>
<comment type="similarity">
    <text evidence="4">Belongs to the FliW family.</text>
</comment>
<evidence type="ECO:0000313" key="5">
    <source>
        <dbReference type="EMBL" id="MBW7474992.1"/>
    </source>
</evidence>
<keyword evidence="6" id="KW-1185">Reference proteome</keyword>
<comment type="function">
    <text evidence="4">Acts as an anti-CsrA protein, binds CsrA and prevents it from repressing translation of its target genes, one of which is flagellin. Binds to flagellin and participates in the assembly of the flagellum.</text>
</comment>
<keyword evidence="5" id="KW-0969">Cilium</keyword>
<keyword evidence="5" id="KW-0282">Flagellum</keyword>
<organism evidence="5 6">
    <name type="scientific">Paenibacillus oenotherae</name>
    <dbReference type="NCBI Taxonomy" id="1435645"/>
    <lineage>
        <taxon>Bacteria</taxon>
        <taxon>Bacillati</taxon>
        <taxon>Bacillota</taxon>
        <taxon>Bacilli</taxon>
        <taxon>Bacillales</taxon>
        <taxon>Paenibacillaceae</taxon>
        <taxon>Paenibacillus</taxon>
    </lineage>
</organism>
<proteinExistence type="inferred from homology"/>
<sequence>MITIDSTRYGELTVSKEQLYEFPQGIVGFSNIDQYALVPFADTDFFVLHALSEEVSFILIPAARAKSNYAFELAQETVLMLEANKPDDVVPFLIVNIIGDVPHINLKAPILIVPNSLKGCQYVVTQPSYPIREPLVYEDMNHAGT</sequence>
<dbReference type="RefSeq" id="WP_219872238.1">
    <property type="nucleotide sequence ID" value="NZ_JAHZIJ010000005.1"/>
</dbReference>
<evidence type="ECO:0000256" key="2">
    <source>
        <dbReference type="ARBA" id="ARBA00022795"/>
    </source>
</evidence>
<dbReference type="PANTHER" id="PTHR39190">
    <property type="entry name" value="FLAGELLAR ASSEMBLY FACTOR FLIW"/>
    <property type="match status" value="1"/>
</dbReference>
<dbReference type="Proteomes" id="UP000812277">
    <property type="component" value="Unassembled WGS sequence"/>
</dbReference>
<accession>A0ABS7D4X2</accession>
<name>A0ABS7D4X2_9BACL</name>
<keyword evidence="3 4" id="KW-0810">Translation regulation</keyword>
<gene>
    <name evidence="4 5" type="primary">fliW</name>
    <name evidence="5" type="ORF">K0T92_09565</name>
</gene>
<keyword evidence="5" id="KW-0966">Cell projection</keyword>
<evidence type="ECO:0000313" key="6">
    <source>
        <dbReference type="Proteomes" id="UP000812277"/>
    </source>
</evidence>
<comment type="subunit">
    <text evidence="4">Interacts with translational regulator CsrA and flagellin(s).</text>
</comment>
<dbReference type="InterPro" id="IPR003775">
    <property type="entry name" value="Flagellar_assembly_factor_FliW"/>
</dbReference>
<dbReference type="InterPro" id="IPR024046">
    <property type="entry name" value="Flagellar_assmbl_FliW_dom_sf"/>
</dbReference>
<comment type="subcellular location">
    <subcellularLocation>
        <location evidence="4">Cytoplasm</location>
    </subcellularLocation>
</comment>
<dbReference type="PANTHER" id="PTHR39190:SF1">
    <property type="entry name" value="FLAGELLAR ASSEMBLY FACTOR FLIW"/>
    <property type="match status" value="1"/>
</dbReference>